<feature type="compositionally biased region" description="Acidic residues" evidence="1">
    <location>
        <begin position="350"/>
        <end position="365"/>
    </location>
</feature>
<feature type="compositionally biased region" description="Basic residues" evidence="1">
    <location>
        <begin position="245"/>
        <end position="257"/>
    </location>
</feature>
<sequence>MCKYKCLIILILIRFIQCSDKYPYRAGSKGRGGDKNNPNDQENNLDLIEKELENILTDDEDENNTIVRGIKKILIDDSKTSPHGKQEPYFTDYNTDEDIEYTYSTEQQNITSGITQPISSYQNWSSLPCFLPGTTDPPLPIPVSQFVIQQNHDPYKYPIQTHYNPSIFSITEKHLTKPEQRLEVNQLEKHRFVLRTPNATELPSTHHPYGFIPNSQLINTGPGLLPIPTFGLLSLQPGLLSNPPKKIKKPKYRHTKQTKPSQLNLTVEIQINVTKPTKQPENSKESKQTTQQTTEPTQLTTEPTQLTTEPTGLQPETIPVEIGSDEDGDEEPPKEPPKGPGDGDQPPDKPEEDESGDGEDGEEKGDDQTQKIPSIDAIVFYKKDNKGNIVLMDKEDYSISLSTRNIIRYEFFEKLKKIMYLDEVVYEDFGKKRYIKVLTYNKYFKTFTGIRKDGYFIMKKIKKRWIFYTRKIPNFVHFYTKDHQGNDLELTKESYKIELSAMGSVKFIFHPNVKCFKVLTKTQLIWEKDDDGDYPTTICVTDRQNILVYFDHSSIVFGKTCGKYKKMHHKNEKGY</sequence>
<feature type="compositionally biased region" description="Low complexity" evidence="1">
    <location>
        <begin position="288"/>
        <end position="314"/>
    </location>
</feature>
<evidence type="ECO:0000313" key="3">
    <source>
        <dbReference type="EMBL" id="ADD12121.1"/>
    </source>
</evidence>
<feature type="compositionally biased region" description="Polar residues" evidence="1">
    <location>
        <begin position="258"/>
        <end position="280"/>
    </location>
</feature>
<dbReference type="EMBL" id="GU373072">
    <property type="protein sequence ID" value="ADD12121.1"/>
    <property type="molecule type" value="Genomic_DNA"/>
</dbReference>
<proteinExistence type="predicted"/>
<dbReference type="OrthoDB" id="10588795at2759"/>
<dbReference type="VEuPathDB" id="PiroplasmaDB:TA16025"/>
<gene>
    <name evidence="3" type="ORF">TA16025</name>
</gene>
<reference evidence="3" key="1">
    <citation type="journal article" date="2010" name="BMC Genomics">
        <title>Evolution and diversity of secretome genes in the apicomplexan parasite Theileria annulata.</title>
        <authorList>
            <person name="Weir W."/>
            <person name="Karagenc T."/>
            <person name="Baird M."/>
            <person name="Tait A."/>
            <person name="Shiels B.R."/>
        </authorList>
    </citation>
    <scope>NUCLEOTIDE SEQUENCE</scope>
    <source>
        <strain evidence="3">W073</strain>
    </source>
</reference>
<dbReference type="AlphaFoldDB" id="D3XP06"/>
<feature type="chain" id="PRO_5003052119" evidence="2">
    <location>
        <begin position="19"/>
        <end position="575"/>
    </location>
</feature>
<keyword evidence="2" id="KW-0732">Signal</keyword>
<feature type="region of interest" description="Disordered" evidence="1">
    <location>
        <begin position="241"/>
        <end position="371"/>
    </location>
</feature>
<organism evidence="3">
    <name type="scientific">Theileria annulata</name>
    <dbReference type="NCBI Taxonomy" id="5874"/>
    <lineage>
        <taxon>Eukaryota</taxon>
        <taxon>Sar</taxon>
        <taxon>Alveolata</taxon>
        <taxon>Apicomplexa</taxon>
        <taxon>Aconoidasida</taxon>
        <taxon>Piroplasmida</taxon>
        <taxon>Theileriidae</taxon>
        <taxon>Theileria</taxon>
    </lineage>
</organism>
<protein>
    <submittedName>
        <fullName evidence="3">SVSP1</fullName>
    </submittedName>
</protein>
<evidence type="ECO:0000256" key="1">
    <source>
        <dbReference type="SAM" id="MobiDB-lite"/>
    </source>
</evidence>
<dbReference type="Pfam" id="PF07708">
    <property type="entry name" value="Tash_PEST"/>
    <property type="match status" value="1"/>
</dbReference>
<accession>D3XP06</accession>
<dbReference type="InterPro" id="IPR011695">
    <property type="entry name" value="Tash_PEST_motif"/>
</dbReference>
<evidence type="ECO:0000256" key="2">
    <source>
        <dbReference type="SAM" id="SignalP"/>
    </source>
</evidence>
<feature type="signal peptide" evidence="2">
    <location>
        <begin position="1"/>
        <end position="18"/>
    </location>
</feature>
<name>D3XP06_THEAN</name>